<keyword evidence="3" id="KW-1185">Reference proteome</keyword>
<proteinExistence type="predicted"/>
<feature type="compositionally biased region" description="Polar residues" evidence="1">
    <location>
        <begin position="590"/>
        <end position="607"/>
    </location>
</feature>
<gene>
    <name evidence="2" type="ORF">CYLTODRAFT_474965</name>
</gene>
<reference evidence="2 3" key="1">
    <citation type="journal article" date="2015" name="Fungal Genet. Biol.">
        <title>Evolution of novel wood decay mechanisms in Agaricales revealed by the genome sequences of Fistulina hepatica and Cylindrobasidium torrendii.</title>
        <authorList>
            <person name="Floudas D."/>
            <person name="Held B.W."/>
            <person name="Riley R."/>
            <person name="Nagy L.G."/>
            <person name="Koehler G."/>
            <person name="Ransdell A.S."/>
            <person name="Younus H."/>
            <person name="Chow J."/>
            <person name="Chiniquy J."/>
            <person name="Lipzen A."/>
            <person name="Tritt A."/>
            <person name="Sun H."/>
            <person name="Haridas S."/>
            <person name="LaButti K."/>
            <person name="Ohm R.A."/>
            <person name="Kues U."/>
            <person name="Blanchette R.A."/>
            <person name="Grigoriev I.V."/>
            <person name="Minto R.E."/>
            <person name="Hibbett D.S."/>
        </authorList>
    </citation>
    <scope>NUCLEOTIDE SEQUENCE [LARGE SCALE GENOMIC DNA]</scope>
    <source>
        <strain evidence="2 3">FP15055 ss-10</strain>
    </source>
</reference>
<dbReference type="Proteomes" id="UP000054007">
    <property type="component" value="Unassembled WGS sequence"/>
</dbReference>
<feature type="region of interest" description="Disordered" evidence="1">
    <location>
        <begin position="62"/>
        <end position="92"/>
    </location>
</feature>
<evidence type="ECO:0000256" key="1">
    <source>
        <dbReference type="SAM" id="MobiDB-lite"/>
    </source>
</evidence>
<protein>
    <submittedName>
        <fullName evidence="2">Uncharacterized protein</fullName>
    </submittedName>
</protein>
<dbReference type="EMBL" id="KN880803">
    <property type="protein sequence ID" value="KIY62271.1"/>
    <property type="molecule type" value="Genomic_DNA"/>
</dbReference>
<evidence type="ECO:0000313" key="3">
    <source>
        <dbReference type="Proteomes" id="UP000054007"/>
    </source>
</evidence>
<feature type="region of interest" description="Disordered" evidence="1">
    <location>
        <begin position="590"/>
        <end position="623"/>
    </location>
</feature>
<evidence type="ECO:0000313" key="2">
    <source>
        <dbReference type="EMBL" id="KIY62271.1"/>
    </source>
</evidence>
<sequence>MVEEEDNDDVLMINGNDAHPQTITRTARYLHPDRRERPSFPSIPHNLPLHGGLTPAEARTVRQNQESASGLMGAARPSAGARASDTRPNNLDSMEIDPDLAWPRMMAFLRAIPLRSDHGRGLRFTALSRSGGQAVAVEDCAECFLNFLAVVNGGSPADFPFWTSIEPTAENFRVSIAGIYVSDHDFWMMNMTSGPGLAKGLMQASLDAALKTPFWVETDSEMGAKTLETKNSIGLGPRKRAQLQAQGTLLGVFFTRQQGFPPEISGCFILAAIAGAKAIMDFDFVLGVVPNLAQRIRPWPKLVESHGPLRNPSHPDRQAVVFLAETYLDLDEQALSLTSAPILERARSNIYRQVLLYSPPLESFSAYDSNGAVKAFKEAFNPVVNSRQKLRLFDVVKQPQLPGFIRQFCPGGRMTFLDLHKVLVFTPVAHASAALGTLQSEWQLCFWRWVSREGPLEHDSHQALNAVEEYQLEARKPGYRAQSFLQYVTGSKYIAPESPPIQASGPIDLNREAVQNSELHALYQDVIVSRSCFRTADVPLTAEVRKMVKRSRDYTEDNTEESIIPSMRYKTAKLLDNVIFKTNHLRAGEQTSIAQPSQSTLPVNSFTPPSPGPEPAPASSKLPILLFEPKAKR</sequence>
<dbReference type="AlphaFoldDB" id="A0A0D7AYD5"/>
<organism evidence="2 3">
    <name type="scientific">Cylindrobasidium torrendii FP15055 ss-10</name>
    <dbReference type="NCBI Taxonomy" id="1314674"/>
    <lineage>
        <taxon>Eukaryota</taxon>
        <taxon>Fungi</taxon>
        <taxon>Dikarya</taxon>
        <taxon>Basidiomycota</taxon>
        <taxon>Agaricomycotina</taxon>
        <taxon>Agaricomycetes</taxon>
        <taxon>Agaricomycetidae</taxon>
        <taxon>Agaricales</taxon>
        <taxon>Marasmiineae</taxon>
        <taxon>Physalacriaceae</taxon>
        <taxon>Cylindrobasidium</taxon>
    </lineage>
</organism>
<accession>A0A0D7AYD5</accession>
<feature type="compositionally biased region" description="Low complexity" evidence="1">
    <location>
        <begin position="73"/>
        <end position="83"/>
    </location>
</feature>
<name>A0A0D7AYD5_9AGAR</name>